<evidence type="ECO:0000259" key="2">
    <source>
        <dbReference type="Pfam" id="PF15016"/>
    </source>
</evidence>
<dbReference type="InterPro" id="IPR053899">
    <property type="entry name" value="C5orf34-like_2nd"/>
</dbReference>
<dbReference type="PANTHER" id="PTHR34531">
    <property type="entry name" value="ZGC:153352"/>
    <property type="match status" value="1"/>
</dbReference>
<protein>
    <submittedName>
        <fullName evidence="7">Uncharacterized protein C5orf34 homolog</fullName>
    </submittedName>
</protein>
<reference evidence="7" key="1">
    <citation type="submission" date="2025-08" db="UniProtKB">
        <authorList>
            <consortium name="RefSeq"/>
        </authorList>
    </citation>
    <scope>IDENTIFICATION</scope>
</reference>
<feature type="region of interest" description="Disordered" evidence="1">
    <location>
        <begin position="159"/>
        <end position="197"/>
    </location>
</feature>
<keyword evidence="6" id="KW-1185">Reference proteome</keyword>
<dbReference type="Pfam" id="PF22834">
    <property type="entry name" value="Polo_box_4"/>
    <property type="match status" value="1"/>
</dbReference>
<dbReference type="PANTHER" id="PTHR34531:SF1">
    <property type="entry name" value="CHROMOSOME 5 OPEN READING FRAME 34"/>
    <property type="match status" value="1"/>
</dbReference>
<evidence type="ECO:0000259" key="5">
    <source>
        <dbReference type="Pfam" id="PF22834"/>
    </source>
</evidence>
<organism evidence="6 7">
    <name type="scientific">Notechis scutatus</name>
    <name type="common">mainland tiger snake</name>
    <dbReference type="NCBI Taxonomy" id="8663"/>
    <lineage>
        <taxon>Eukaryota</taxon>
        <taxon>Metazoa</taxon>
        <taxon>Chordata</taxon>
        <taxon>Craniata</taxon>
        <taxon>Vertebrata</taxon>
        <taxon>Euteleostomi</taxon>
        <taxon>Lepidosauria</taxon>
        <taxon>Squamata</taxon>
        <taxon>Bifurcata</taxon>
        <taxon>Unidentata</taxon>
        <taxon>Episquamata</taxon>
        <taxon>Toxicofera</taxon>
        <taxon>Serpentes</taxon>
        <taxon>Colubroidea</taxon>
        <taxon>Elapidae</taxon>
        <taxon>Hydrophiinae</taxon>
        <taxon>Notechis</taxon>
    </lineage>
</organism>
<evidence type="ECO:0000313" key="6">
    <source>
        <dbReference type="Proteomes" id="UP000504612"/>
    </source>
</evidence>
<dbReference type="Proteomes" id="UP000504612">
    <property type="component" value="Unplaced"/>
</dbReference>
<sequence>MGSESLMILYEDNSVEVHYANGSRLLLSPCGSEFLFEKATPPSAHPIQPPERVRQRTPFAISLYREQLLRAIDFRNQYSERPYLPSDILPPERKNVIFTDVTEAKWPGLHTANEEMRLLNGNVKVTSLDGHASLILPEYQQEFTVEFLCKVSKGLSFPSSFSKGSPCKSAQANYESSSQSSDLKTRSKPLGTKMKDNDGIENAVQENNSSAVQKEDRISQSSQKSLFEYCRIIQHISVSSCPEEWKYPLSLALRIHQSLGGNEVGSSKGKNEDDCVSLDLANEYRMTDTVTTLPSALPLSCHAPFLHRWTFTDIFEQKQEEDAYHSFSQPIKVLWSKGIIYRFSVGLRSIEIYPGDGSVFKSEGFFLGKYFTRYCINPHTKQIEETMYSVNGLPPHVPGSLYSVGTIITQSVRVLQHDLENMLSLTHNYNVCCWKLSSETGGREVLPLPVAETFVPNVGRFLAYSDKKIYAVFCDGTVLNMEWDFSSHFGRSQNPQKNNTGWCKLTCPEGAQQLFQIDHPGPYERYITTVVEWCKSLNRDKGTCTNTKESIQEQSWSVATELEKIRRFNFLVENSNIPGRISTVGRNLSSDIDTGSASKEVFLAEDVSIKNITESLEKTSKVINDIDSLLASSTKHAGVKTLSRKIVRL</sequence>
<feature type="domain" description="C5orf34-like N-terminal" evidence="3">
    <location>
        <begin position="7"/>
        <end position="76"/>
    </location>
</feature>
<accession>A0A6J1U0T5</accession>
<dbReference type="InterPro" id="IPR053901">
    <property type="entry name" value="C5orf34-like"/>
</dbReference>
<evidence type="ECO:0000313" key="7">
    <source>
        <dbReference type="RefSeq" id="XP_026522253.1"/>
    </source>
</evidence>
<name>A0A6J1U0T5_9SAUR</name>
<dbReference type="Pfam" id="PF15016">
    <property type="entry name" value="C5orf34_C"/>
    <property type="match status" value="1"/>
</dbReference>
<feature type="domain" description="C5orf34-like" evidence="5">
    <location>
        <begin position="331"/>
        <end position="415"/>
    </location>
</feature>
<evidence type="ECO:0000259" key="3">
    <source>
        <dbReference type="Pfam" id="PF15025"/>
    </source>
</evidence>
<dbReference type="Pfam" id="PF22833">
    <property type="entry name" value="C5orf34_2nd"/>
    <property type="match status" value="1"/>
</dbReference>
<dbReference type="RefSeq" id="XP_026522253.1">
    <property type="nucleotide sequence ID" value="XM_026666468.1"/>
</dbReference>
<evidence type="ECO:0000259" key="4">
    <source>
        <dbReference type="Pfam" id="PF22833"/>
    </source>
</evidence>
<dbReference type="InterPro" id="IPR027830">
    <property type="entry name" value="C5orf34-like_N"/>
</dbReference>
<feature type="domain" description="C5orf34-like C-terminal" evidence="2">
    <location>
        <begin position="448"/>
        <end position="535"/>
    </location>
</feature>
<dbReference type="Pfam" id="PF15025">
    <property type="entry name" value="C5orf34-like_N"/>
    <property type="match status" value="1"/>
</dbReference>
<gene>
    <name evidence="7" type="primary">CUNH5orf34</name>
</gene>
<feature type="compositionally biased region" description="Polar residues" evidence="1">
    <location>
        <begin position="159"/>
        <end position="182"/>
    </location>
</feature>
<dbReference type="InterPro" id="IPR053900">
    <property type="entry name" value="C5orf34-like_dom"/>
</dbReference>
<evidence type="ECO:0000256" key="1">
    <source>
        <dbReference type="SAM" id="MobiDB-lite"/>
    </source>
</evidence>
<dbReference type="AlphaFoldDB" id="A0A6J1U0T5"/>
<dbReference type="KEGG" id="nss:113411415"/>
<feature type="domain" description="C5orf34-like second" evidence="4">
    <location>
        <begin position="120"/>
        <end position="252"/>
    </location>
</feature>
<proteinExistence type="predicted"/>
<dbReference type="InterPro" id="IPR027865">
    <property type="entry name" value="C5orf34-like_C"/>
</dbReference>
<dbReference type="CTD" id="103183906"/>
<dbReference type="GeneID" id="113411415"/>